<organism evidence="1">
    <name type="scientific">Compsopogon caeruleus</name>
    <dbReference type="NCBI Taxonomy" id="31354"/>
    <lineage>
        <taxon>Eukaryota</taxon>
        <taxon>Rhodophyta</taxon>
        <taxon>Compsopogonophyceae</taxon>
        <taxon>Compsopogonales</taxon>
        <taxon>Compsopogonaceae</taxon>
        <taxon>Compsopogon</taxon>
    </lineage>
</organism>
<sequence length="231" mass="26195">MRVCKPSANHQFRIGELTGLAYFQSFPTRFCQKSKRVKMDETPYHALLTAVADQQREMVQVAKVFGMRLEAVVGHFFESISAYDRLVRELQNHGRVAQHHWDSPPSREEWVATVRQASAALAERLEVLCDIGDGVEPKDVLEHHILSLQETSALFAWPDQRETQEHILRCSDNVARTLAPVLRMGESSGNPANEQFASTLQALAQIAVDHAQQHLNLIETMDRPWVMESIV</sequence>
<reference evidence="1" key="1">
    <citation type="submission" date="2021-01" db="EMBL/GenBank/DDBJ databases">
        <authorList>
            <person name="Corre E."/>
            <person name="Pelletier E."/>
            <person name="Niang G."/>
            <person name="Scheremetjew M."/>
            <person name="Finn R."/>
            <person name="Kale V."/>
            <person name="Holt S."/>
            <person name="Cochrane G."/>
            <person name="Meng A."/>
            <person name="Brown T."/>
            <person name="Cohen L."/>
        </authorList>
    </citation>
    <scope>NUCLEOTIDE SEQUENCE</scope>
    <source>
        <strain evidence="1">SAG 36.94</strain>
    </source>
</reference>
<gene>
    <name evidence="1" type="ORF">CCAE0312_LOCUS2764</name>
</gene>
<dbReference type="AlphaFoldDB" id="A0A7S1TAJ0"/>
<accession>A0A7S1TAJ0</accession>
<name>A0A7S1TAJ0_9RHOD</name>
<dbReference type="EMBL" id="HBGH01005075">
    <property type="protein sequence ID" value="CAD9230710.1"/>
    <property type="molecule type" value="Transcribed_RNA"/>
</dbReference>
<evidence type="ECO:0000313" key="1">
    <source>
        <dbReference type="EMBL" id="CAD9230710.1"/>
    </source>
</evidence>
<protein>
    <submittedName>
        <fullName evidence="1">Uncharacterized protein</fullName>
    </submittedName>
</protein>
<proteinExistence type="predicted"/>